<dbReference type="PANTHER" id="PTHR16212">
    <property type="entry name" value="FOCADHESIN FAMILY MEMBER"/>
    <property type="match status" value="1"/>
</dbReference>
<dbReference type="PANTHER" id="PTHR16212:SF4">
    <property type="entry name" value="FOCADHESIN"/>
    <property type="match status" value="1"/>
</dbReference>
<dbReference type="EMBL" id="CP144697">
    <property type="protein sequence ID" value="WVZ15259.1"/>
    <property type="molecule type" value="Genomic_DNA"/>
</dbReference>
<keyword evidence="3" id="KW-1185">Reference proteome</keyword>
<reference evidence="2 3" key="1">
    <citation type="journal article" date="2023" name="Life. Sci Alliance">
        <title>Evolutionary insights into 3D genome organization and epigenetic landscape of Vigna mungo.</title>
        <authorList>
            <person name="Junaid A."/>
            <person name="Singh B."/>
            <person name="Bhatia S."/>
        </authorList>
    </citation>
    <scope>NUCLEOTIDE SEQUENCE [LARGE SCALE GENOMIC DNA]</scope>
    <source>
        <strain evidence="2">Urdbean</strain>
    </source>
</reference>
<name>A0AAQ3S4D7_VIGMU</name>
<feature type="domain" description="DUF3730" evidence="1">
    <location>
        <begin position="539"/>
        <end position="766"/>
    </location>
</feature>
<dbReference type="GO" id="GO:0060147">
    <property type="term" value="P:regulation of post-transcriptional gene silencing"/>
    <property type="evidence" value="ECO:0007669"/>
    <property type="project" value="InterPro"/>
</dbReference>
<dbReference type="GO" id="GO:0005576">
    <property type="term" value="C:extracellular region"/>
    <property type="evidence" value="ECO:0007669"/>
    <property type="project" value="InterPro"/>
</dbReference>
<dbReference type="InterPro" id="IPR045163">
    <property type="entry name" value="Focadhesin/RST1"/>
</dbReference>
<protein>
    <recommendedName>
        <fullName evidence="1">DUF3730 domain-containing protein</fullName>
    </recommendedName>
</protein>
<dbReference type="InterPro" id="IPR018116">
    <property type="entry name" value="Somatotropin_CS"/>
</dbReference>
<gene>
    <name evidence="2" type="ORF">V8G54_012825</name>
</gene>
<dbReference type="GO" id="GO:0005179">
    <property type="term" value="F:hormone activity"/>
    <property type="evidence" value="ECO:0007669"/>
    <property type="project" value="InterPro"/>
</dbReference>
<proteinExistence type="predicted"/>
<evidence type="ECO:0000259" key="1">
    <source>
        <dbReference type="Pfam" id="PF12530"/>
    </source>
</evidence>
<dbReference type="Proteomes" id="UP001374535">
    <property type="component" value="Chromosome 4"/>
</dbReference>
<evidence type="ECO:0000313" key="2">
    <source>
        <dbReference type="EMBL" id="WVZ15259.1"/>
    </source>
</evidence>
<dbReference type="Pfam" id="PF12530">
    <property type="entry name" value="DUF3730"/>
    <property type="match status" value="2"/>
</dbReference>
<accession>A0AAQ3S4D7</accession>
<organism evidence="2 3">
    <name type="scientific">Vigna mungo</name>
    <name type="common">Black gram</name>
    <name type="synonym">Phaseolus mungo</name>
    <dbReference type="NCBI Taxonomy" id="3915"/>
    <lineage>
        <taxon>Eukaryota</taxon>
        <taxon>Viridiplantae</taxon>
        <taxon>Streptophyta</taxon>
        <taxon>Embryophyta</taxon>
        <taxon>Tracheophyta</taxon>
        <taxon>Spermatophyta</taxon>
        <taxon>Magnoliopsida</taxon>
        <taxon>eudicotyledons</taxon>
        <taxon>Gunneridae</taxon>
        <taxon>Pentapetalae</taxon>
        <taxon>rosids</taxon>
        <taxon>fabids</taxon>
        <taxon>Fabales</taxon>
        <taxon>Fabaceae</taxon>
        <taxon>Papilionoideae</taxon>
        <taxon>50 kb inversion clade</taxon>
        <taxon>NPAAA clade</taxon>
        <taxon>indigoferoid/millettioid clade</taxon>
        <taxon>Phaseoleae</taxon>
        <taxon>Vigna</taxon>
    </lineage>
</organism>
<dbReference type="SUPFAM" id="SSF48371">
    <property type="entry name" value="ARM repeat"/>
    <property type="match status" value="1"/>
</dbReference>
<evidence type="ECO:0000313" key="3">
    <source>
        <dbReference type="Proteomes" id="UP001374535"/>
    </source>
</evidence>
<dbReference type="InterPro" id="IPR016024">
    <property type="entry name" value="ARM-type_fold"/>
</dbReference>
<sequence>MESYGPLLEKTRVPQPGLQKLAVESIFSKLRSAPKHLDPESEPGRRAIFLCLSSPSPHVVDHSVRHLCRLAADSVVTVSLASLELQAALEGSDPKLVPVFVKGLGFLARHDFRSNASSNYAHSAAHTHPFVRVLLCRPEVQSELLQQVLLFMFQNKQVGMVRVCEFLRPLLDVSIVNLLGSESSSSLFAMQLVSSMLTLCCSFPHESIPVFRLLTECLKYLPHEGSDDYRKLIFVVEHMVEAYIVVLKSLAGKKSLITEAQLCAVEFLETILSLSTCLQWHLGGHEPICELFMRLLTVQKDIGLPWLPGLSSIILSLFIIIVQSELEHEHISILKLLLFILKWKCDSDVAISGTEFSLLFEETLFLLPILSLMSSPSKSVKGLATDSLHLLEKLLANMFVAPKNKPIIEEGVHYLSTPGSIVLRLLRHLWNQDGESSSRTSLLKLALTGLNQSEIIYDRPTSWVSHLRGFFLSIVDRQKSSLPLSHSQEMFLNEMPLLLAAVLNVLLIHPSMGGASVDSLSSIAIADPKLGLPLLLTIMFYSNIFRRSDVNCHDMLLKIFEMLPSIASHSAMVPLVVQTILPMLNKDAKVSLHSTATRLLCRTWETNDRAFGSLQGVLLPKGFTNYTSEREIGISRAASIRDVCHRSADRGVDLILSVSSCIENQDHVIKALGLQSLAFLCEADVIDILTSLDFYTAWDVIARHVQGYQDHPILAYSLCLLLRWGAMDAEAYSEASKSVLLIVWDVVTSSQDRQWAKARVSALESLSQYEVSQLENSIPDFKKMILELFFSETNPNVLKAMEDFHVKIIAYEHINRRRLVKTKRVTGSKIEKLMNVFPQVIFSSGLDVKHLFTGKLNVARELPGAALVCFPFTPKDVNEHQTSKRLREVHTGYEIALVEVAASLQLSRNILLALMAVQSWKGFVRRWMKAYTLSYDAKSQLSVLDKTSKAASDILKSMMAMADEAIPRAAENIALAIGALCEVLPPSVHTVKSAASKFLLEWLLQHEHEHRQWSAAISLGLISSCLHVTDHKQRYDNITGLLEVLFDGRSSLVKGACGVGLGFSCQDLLTRVETSATSTVMKETEKVPESELLGRIITALATMIQQKTRCSSDILDNLCSCFPLGSYDISSKVYEQLSDNTEDLEEDIWGVAGLVLGLANSISAIYRAGELETVIKIKNLVISWLPYVHSLVEKNTFQGKESEIVLALGSCIALPTIVAFCQRMELMDYAELDHIVIGFKEFISELISVKTSGILHHSMLMASCVGAGTVLSCILNEGVYSIEAERVKCLLELFRKCYLNPFPSLVHLGGMLGVVNAIGAGAEILVNMNFPKYTGLSDYQKESSSVVGPLLSSSDFEPYLTSLVQELFLVAQNSDNQQLQQFASWVLAFLRHHLWSKELLGIDSDSNVAETSSKSVSHSFSEDNVVLKLSMWLMDFKYTEPESAVHKDRVISVLRCLSRAPRLPSLDWGSIIRRCMRYDVKDVDLLPKVSTCKNGTLREECTMFAMAHANQFDSLLTFLDELSGFSRFRTLEINLQSCLLNHLADLVKVFSNSRLEKLFGDVSNHLLSFTSHAKSGTYHKSLLCISCWKGLYECLDEVSADTSGHISHIERCMEVLFTLLPAIQSSVSAVSGDVSSGEEWSEAVRCLGKAPESWLLDFLKVSHEEFVQTAGISIEVQKKVCAKIKLVKTGSLSVTELGKMKSYILNSQSQGLWHILFEVVAALYSAEGSIKRQWLIDAVEISCVSSFPSTALQFLGLLSAACCKYMPLMIVDQQMVVNDLPVTLVSLLADQNWNVVAETVVSHLFSSTERIYNWATQIADGSYIPGSQPIDESENQKAVFLLKVMHHTCVLLKSYLPLDKQLQLSSMVVAREGNYSPENKRL</sequence>
<dbReference type="PROSITE" id="PS00338">
    <property type="entry name" value="SOMATOTROPIN_2"/>
    <property type="match status" value="1"/>
</dbReference>
<feature type="domain" description="DUF3730" evidence="1">
    <location>
        <begin position="83"/>
        <end position="347"/>
    </location>
</feature>
<dbReference type="InterPro" id="IPR022542">
    <property type="entry name" value="FOCAD/RST1_DUF3730"/>
</dbReference>